<evidence type="ECO:0000313" key="3">
    <source>
        <dbReference type="Proteomes" id="UP000611762"/>
    </source>
</evidence>
<proteinExistence type="predicted"/>
<protein>
    <submittedName>
        <fullName evidence="2">Replication-relaxation family protein</fullName>
    </submittedName>
</protein>
<comment type="caution">
    <text evidence="2">The sequence shown here is derived from an EMBL/GenBank/DDBJ whole genome shotgun (WGS) entry which is preliminary data.</text>
</comment>
<dbReference type="InterPro" id="IPR025855">
    <property type="entry name" value="Replic_Relax"/>
</dbReference>
<organism evidence="2 3">
    <name type="scientific">Congzhengia minquanensis</name>
    <dbReference type="NCBI Taxonomy" id="2763657"/>
    <lineage>
        <taxon>Bacteria</taxon>
        <taxon>Bacillati</taxon>
        <taxon>Bacillota</taxon>
        <taxon>Clostridia</taxon>
        <taxon>Eubacteriales</taxon>
        <taxon>Oscillospiraceae</taxon>
        <taxon>Congzhengia</taxon>
    </lineage>
</organism>
<keyword evidence="3" id="KW-1185">Reference proteome</keyword>
<dbReference type="AlphaFoldDB" id="A0A926DLS1"/>
<dbReference type="EMBL" id="JACRSU010000001">
    <property type="protein sequence ID" value="MBC8540072.1"/>
    <property type="molecule type" value="Genomic_DNA"/>
</dbReference>
<feature type="compositionally biased region" description="Polar residues" evidence="1">
    <location>
        <begin position="9"/>
        <end position="23"/>
    </location>
</feature>
<dbReference type="Pfam" id="PF13814">
    <property type="entry name" value="Replic_Relax"/>
    <property type="match status" value="1"/>
</dbReference>
<gene>
    <name evidence="2" type="ORF">H8698_03660</name>
</gene>
<dbReference type="RefSeq" id="WP_249311204.1">
    <property type="nucleotide sequence ID" value="NZ_JACRSU010000001.1"/>
</dbReference>
<accession>A0A926DLS1</accession>
<evidence type="ECO:0000256" key="1">
    <source>
        <dbReference type="SAM" id="MobiDB-lite"/>
    </source>
</evidence>
<sequence length="340" mass="38415">MNEDHKTSKNQLSTPVSSPSNRPSLRPEFGGEKVAGTSEISEAKGGGSIPLQGIASHPAAARPVKSKNTKLTRQQLEGIEARLSARDHAVLQAIRKYRFLTSTQIGRLYITNCSTKTSQTRQQNLLLQRLGGHGLIRPLERRVGGYGGGSTVQVWHLTEAGQRLLVLHDPGAQPRKRFSEPSALFLHHTLAIAECAVQLICLCRDSEDLSLELVDTEPSCWRKYRDDNRTCYLKPDLFAVTSYDGYEDRWFIEMDLGSESMTQVSEKCNGYLRYYYTGLEQKATEMFPLVVWIVKDSQRKENLKACIRENLQGHPKMFLVITPDELEKMLRQFIDAKELC</sequence>
<dbReference type="Proteomes" id="UP000611762">
    <property type="component" value="Unassembled WGS sequence"/>
</dbReference>
<evidence type="ECO:0000313" key="2">
    <source>
        <dbReference type="EMBL" id="MBC8540072.1"/>
    </source>
</evidence>
<feature type="region of interest" description="Disordered" evidence="1">
    <location>
        <begin position="1"/>
        <end position="70"/>
    </location>
</feature>
<name>A0A926DLS1_9FIRM</name>
<reference evidence="2" key="1">
    <citation type="submission" date="2020-08" db="EMBL/GenBank/DDBJ databases">
        <title>Genome public.</title>
        <authorList>
            <person name="Liu C."/>
            <person name="Sun Q."/>
        </authorList>
    </citation>
    <scope>NUCLEOTIDE SEQUENCE</scope>
    <source>
        <strain evidence="2">H8</strain>
    </source>
</reference>